<dbReference type="AlphaFoldDB" id="C7N202"/>
<proteinExistence type="inferred from homology"/>
<evidence type="ECO:0000256" key="2">
    <source>
        <dbReference type="ARBA" id="ARBA00022679"/>
    </source>
</evidence>
<gene>
    <name evidence="5" type="ordered locus">Shel_24350</name>
</gene>
<dbReference type="STRING" id="471855.Shel_24350"/>
<organism evidence="5 6">
    <name type="scientific">Slackia heliotrinireducens (strain ATCC 29202 / DSM 20476 / NCTC 11029 / RHS 1)</name>
    <name type="common">Peptococcus heliotrinreducens</name>
    <dbReference type="NCBI Taxonomy" id="471855"/>
    <lineage>
        <taxon>Bacteria</taxon>
        <taxon>Bacillati</taxon>
        <taxon>Actinomycetota</taxon>
        <taxon>Coriobacteriia</taxon>
        <taxon>Eggerthellales</taxon>
        <taxon>Eggerthellaceae</taxon>
        <taxon>Slackia</taxon>
    </lineage>
</organism>
<name>C7N202_SLAHD</name>
<evidence type="ECO:0000256" key="4">
    <source>
        <dbReference type="PIRNR" id="PIRNR006078"/>
    </source>
</evidence>
<dbReference type="PIRSF" id="PIRSF006078">
    <property type="entry name" value="GlxK"/>
    <property type="match status" value="1"/>
</dbReference>
<evidence type="ECO:0000313" key="6">
    <source>
        <dbReference type="Proteomes" id="UP000002026"/>
    </source>
</evidence>
<dbReference type="KEGG" id="shi:Shel_24350"/>
<comment type="similarity">
    <text evidence="1 4">Belongs to the glycerate kinase type-1 family.</text>
</comment>
<dbReference type="InterPro" id="IPR036129">
    <property type="entry name" value="Glycerate_kinase_sf"/>
</dbReference>
<accession>C7N202</accession>
<keyword evidence="3 4" id="KW-0418">Kinase</keyword>
<dbReference type="RefSeq" id="WP_012799541.1">
    <property type="nucleotide sequence ID" value="NC_013165.1"/>
</dbReference>
<dbReference type="EMBL" id="CP001684">
    <property type="protein sequence ID" value="ACV23443.1"/>
    <property type="molecule type" value="Genomic_DNA"/>
</dbReference>
<evidence type="ECO:0000313" key="5">
    <source>
        <dbReference type="EMBL" id="ACV23443.1"/>
    </source>
</evidence>
<protein>
    <submittedName>
        <fullName evidence="5">Glycerate kinase</fullName>
        <ecNumber evidence="5">2.7.1.31</ecNumber>
    </submittedName>
</protein>
<reference evidence="5 6" key="1">
    <citation type="journal article" date="2009" name="Stand. Genomic Sci.">
        <title>Complete genome sequence of Slackia heliotrinireducens type strain (RHS 1).</title>
        <authorList>
            <person name="Pukall R."/>
            <person name="Lapidus A."/>
            <person name="Nolan M."/>
            <person name="Copeland A."/>
            <person name="Glavina Del Rio T."/>
            <person name="Lucas S."/>
            <person name="Chen F."/>
            <person name="Tice H."/>
            <person name="Cheng J.F."/>
            <person name="Chertkov O."/>
            <person name="Bruce D."/>
            <person name="Goodwin L."/>
            <person name="Kuske C."/>
            <person name="Brettin T."/>
            <person name="Detter J.C."/>
            <person name="Han C."/>
            <person name="Pitluck S."/>
            <person name="Pati A."/>
            <person name="Mavrommatis K."/>
            <person name="Ivanova N."/>
            <person name="Ovchinnikova G."/>
            <person name="Chen A."/>
            <person name="Palaniappan K."/>
            <person name="Schneider S."/>
            <person name="Rohde M."/>
            <person name="Chain P."/>
            <person name="D'haeseleer P."/>
            <person name="Goker M."/>
            <person name="Bristow J."/>
            <person name="Eisen J.A."/>
            <person name="Markowitz V."/>
            <person name="Kyrpides N.C."/>
            <person name="Klenk H.P."/>
            <person name="Hugenholtz P."/>
        </authorList>
    </citation>
    <scope>NUCLEOTIDE SEQUENCE [LARGE SCALE GENOMIC DNA]</scope>
    <source>
        <strain evidence="6">ATCC 29202 / DSM 20476 / NCTC 11029 / RHS 1</strain>
    </source>
</reference>
<dbReference type="InterPro" id="IPR018193">
    <property type="entry name" value="Glyc_kinase_flavodox-like_fold"/>
</dbReference>
<dbReference type="PANTHER" id="PTHR21599">
    <property type="entry name" value="GLYCERATE KINASE"/>
    <property type="match status" value="1"/>
</dbReference>
<dbReference type="eggNOG" id="COG1929">
    <property type="taxonomic scope" value="Bacteria"/>
</dbReference>
<dbReference type="NCBIfam" id="TIGR00045">
    <property type="entry name" value="glycerate kinase"/>
    <property type="match status" value="1"/>
</dbReference>
<dbReference type="SUPFAM" id="SSF110738">
    <property type="entry name" value="Glycerate kinase I"/>
    <property type="match status" value="1"/>
</dbReference>
<evidence type="ECO:0000256" key="3">
    <source>
        <dbReference type="ARBA" id="ARBA00022777"/>
    </source>
</evidence>
<dbReference type="Proteomes" id="UP000002026">
    <property type="component" value="Chromosome"/>
</dbReference>
<keyword evidence="2 4" id="KW-0808">Transferase</keyword>
<dbReference type="Pfam" id="PF02595">
    <property type="entry name" value="Gly_kinase"/>
    <property type="match status" value="1"/>
</dbReference>
<sequence length="376" mass="39228">MKLVFASDSFKGSLSSARTAELLTQAAGFVFGDCECVSAPMADGGEGTVDAVLAALGGKRITVTVFDPLMRSTCASYGILPDGHAVIEMAAASGLTLVEPDLRNPLMTSTFGTGQLILAALDQGCRNITVGLGGSATNDGGMGCIRALGGRFVDARGHELRGCGRDLGEVSEIDMRGLDPRLGETSIAIMSDVTNPLCGPEGATYIYGRQKGATSEMLEQLERGMQSYSEVVREQFHIDCNNTPGAGAAGGLGAALMVFLGGRLQSGIECLLDLIGFDSMLEGADLVVTGEGKADAQSSHGKTMQGVARRATTKGIPVYALVGSIGEGAEALLDDGILSFFALQEDDMPLDYAMAHAEELYADTAVRLFRSFRDAR</sequence>
<dbReference type="GO" id="GO:0031388">
    <property type="term" value="P:organic acid phosphorylation"/>
    <property type="evidence" value="ECO:0007669"/>
    <property type="project" value="UniProtKB-UniRule"/>
</dbReference>
<dbReference type="InterPro" id="IPR018197">
    <property type="entry name" value="Glycerate_kinase_RE-like"/>
</dbReference>
<dbReference type="Gene3D" id="3.40.50.10350">
    <property type="entry name" value="Glycerate kinase, domain 1"/>
    <property type="match status" value="1"/>
</dbReference>
<dbReference type="EC" id="2.7.1.31" evidence="5"/>
<evidence type="ECO:0000256" key="1">
    <source>
        <dbReference type="ARBA" id="ARBA00006284"/>
    </source>
</evidence>
<dbReference type="HOGENOM" id="CLU_028255_0_1_11"/>
<dbReference type="InterPro" id="IPR004381">
    <property type="entry name" value="Glycerate_kinase"/>
</dbReference>
<dbReference type="GO" id="GO:0008887">
    <property type="term" value="F:glycerate kinase activity"/>
    <property type="evidence" value="ECO:0007669"/>
    <property type="project" value="UniProtKB-UniRule"/>
</dbReference>
<dbReference type="PANTHER" id="PTHR21599:SF0">
    <property type="entry name" value="GLYCERATE KINASE"/>
    <property type="match status" value="1"/>
</dbReference>
<dbReference type="Gene3D" id="3.90.1510.10">
    <property type="entry name" value="Glycerate kinase, domain 2"/>
    <property type="match status" value="1"/>
</dbReference>
<keyword evidence="6" id="KW-1185">Reference proteome</keyword>